<sequence length="351" mass="39882">MSYLGDYASFFTAGMKVGVGIPLPNAETFLDWAMIYEVDEDLVILQLSRDQLPESVALHVGQILDLRGGKDDSAYSCRAIIVSEWRGNVIQLRLVGEIVTDELREFYRVDAFLPIKYYISPQQNPDVLRTEWAERHRQRLEDELLRKQQPWEVTFVAEDAELPPERLLSPQDDGDDQDPSWDGIIPLAANISGGGMRIVAHQRFQVGEYVPLEIMLPVPRRIVEAVGKVVFTTPNRGVAGDRESYSLALKFVFIDERDRDAIVKHIAAIQLQRIRQMRELFALRDEADGLDGGGTVDRFRSQRTIAYGAVLLAFLVVLVLYFREYAANHPKSVIGETFETGIRTYLERIGR</sequence>
<evidence type="ECO:0000259" key="3">
    <source>
        <dbReference type="Pfam" id="PF18672"/>
    </source>
</evidence>
<dbReference type="GO" id="GO:0035438">
    <property type="term" value="F:cyclic-di-GMP binding"/>
    <property type="evidence" value="ECO:0007669"/>
    <property type="project" value="InterPro"/>
</dbReference>
<dbReference type="Proteomes" id="UP000006732">
    <property type="component" value="Chromosome"/>
</dbReference>
<proteinExistence type="predicted"/>
<dbReference type="eggNOG" id="ENOG5033VQF">
    <property type="taxonomic scope" value="Bacteria"/>
</dbReference>
<dbReference type="Pfam" id="PF18672">
    <property type="entry name" value="PilZN1"/>
    <property type="match status" value="1"/>
</dbReference>
<feature type="transmembrane region" description="Helical" evidence="1">
    <location>
        <begin position="305"/>
        <end position="322"/>
    </location>
</feature>
<dbReference type="HOGENOM" id="CLU_061358_0_0_7"/>
<reference evidence="4 5" key="1">
    <citation type="submission" date="2006-10" db="EMBL/GenBank/DDBJ databases">
        <title>Complete sequence of chromosome of Pelobacter propionicus DSM 2379.</title>
        <authorList>
            <consortium name="US DOE Joint Genome Institute"/>
            <person name="Copeland A."/>
            <person name="Lucas S."/>
            <person name="Lapidus A."/>
            <person name="Barry K."/>
            <person name="Detter J.C."/>
            <person name="Glavina del Rio T."/>
            <person name="Hammon N."/>
            <person name="Israni S."/>
            <person name="Dalin E."/>
            <person name="Tice H."/>
            <person name="Pitluck S."/>
            <person name="Saunders E."/>
            <person name="Brettin T."/>
            <person name="Bruce D."/>
            <person name="Han C."/>
            <person name="Tapia R."/>
            <person name="Schmutz J."/>
            <person name="Larimer F."/>
            <person name="Land M."/>
            <person name="Hauser L."/>
            <person name="Kyrpides N."/>
            <person name="Kim E."/>
            <person name="Lovley D."/>
            <person name="Richardson P."/>
        </authorList>
    </citation>
    <scope>NUCLEOTIDE SEQUENCE [LARGE SCALE GENOMIC DNA]</scope>
    <source>
        <strain evidence="5">DSM 2379 / NBRC 103807 / OttBd1</strain>
    </source>
</reference>
<protein>
    <submittedName>
        <fullName evidence="4">Type IV pilus assembly PilZ</fullName>
    </submittedName>
</protein>
<dbReference type="Gene3D" id="2.30.110.70">
    <property type="match status" value="1"/>
</dbReference>
<organism evidence="4 5">
    <name type="scientific">Pelobacter propionicus (strain DSM 2379 / NBRC 103807 / OttBd1)</name>
    <dbReference type="NCBI Taxonomy" id="338966"/>
    <lineage>
        <taxon>Bacteria</taxon>
        <taxon>Pseudomonadati</taxon>
        <taxon>Thermodesulfobacteriota</taxon>
        <taxon>Desulfuromonadia</taxon>
        <taxon>Desulfuromonadales</taxon>
        <taxon>Desulfuromonadaceae</taxon>
        <taxon>Pelobacter</taxon>
    </lineage>
</organism>
<keyword evidence="1" id="KW-0812">Transmembrane</keyword>
<keyword evidence="1" id="KW-0472">Membrane</keyword>
<dbReference type="EMBL" id="CP000482">
    <property type="protein sequence ID" value="ABK99795.1"/>
    <property type="molecule type" value="Genomic_DNA"/>
</dbReference>
<dbReference type="RefSeq" id="WP_011736056.1">
    <property type="nucleotide sequence ID" value="NC_008609.1"/>
</dbReference>
<evidence type="ECO:0000313" key="5">
    <source>
        <dbReference type="Proteomes" id="UP000006732"/>
    </source>
</evidence>
<dbReference type="Gene3D" id="2.40.10.220">
    <property type="entry name" value="predicted glycosyltransferase like domains"/>
    <property type="match status" value="1"/>
</dbReference>
<dbReference type="Pfam" id="PF07238">
    <property type="entry name" value="PilZ"/>
    <property type="match status" value="1"/>
</dbReference>
<keyword evidence="5" id="KW-1185">Reference proteome</keyword>
<dbReference type="OrthoDB" id="5391652at2"/>
<accession>A1AR25</accession>
<keyword evidence="1" id="KW-1133">Transmembrane helix</keyword>
<gene>
    <name evidence="4" type="ordered locus">Ppro_2187</name>
</gene>
<feature type="domain" description="PilZ" evidence="2">
    <location>
        <begin position="188"/>
        <end position="267"/>
    </location>
</feature>
<evidence type="ECO:0000313" key="4">
    <source>
        <dbReference type="EMBL" id="ABK99795.1"/>
    </source>
</evidence>
<evidence type="ECO:0000259" key="2">
    <source>
        <dbReference type="Pfam" id="PF07238"/>
    </source>
</evidence>
<dbReference type="InterPro" id="IPR009875">
    <property type="entry name" value="PilZ_domain"/>
</dbReference>
<dbReference type="AlphaFoldDB" id="A1AR25"/>
<dbReference type="KEGG" id="ppd:Ppro_2187"/>
<name>A1AR25_PELPD</name>
<feature type="domain" description="N-terminal PilZ-like" evidence="3">
    <location>
        <begin position="11"/>
        <end position="101"/>
    </location>
</feature>
<dbReference type="InterPro" id="IPR040638">
    <property type="entry name" value="PilZN1"/>
</dbReference>
<evidence type="ECO:0000256" key="1">
    <source>
        <dbReference type="SAM" id="Phobius"/>
    </source>
</evidence>
<dbReference type="STRING" id="338966.Ppro_2187"/>